<keyword evidence="2" id="KW-1185">Reference proteome</keyword>
<organism evidence="1 2">
    <name type="scientific">Pedobacter endophyticus</name>
    <dbReference type="NCBI Taxonomy" id="2789740"/>
    <lineage>
        <taxon>Bacteria</taxon>
        <taxon>Pseudomonadati</taxon>
        <taxon>Bacteroidota</taxon>
        <taxon>Sphingobacteriia</taxon>
        <taxon>Sphingobacteriales</taxon>
        <taxon>Sphingobacteriaceae</taxon>
        <taxon>Pedobacter</taxon>
    </lineage>
</organism>
<dbReference type="Proteomes" id="UP000594759">
    <property type="component" value="Chromosome"/>
</dbReference>
<sequence>MHQKELKKAWYKIGSQNYWIAKTDDPVFTEGSIATCQTIESLQKEIGSGNWCLGQGFSFKNLCFINQIDGGDEWLTIKDDYCFESITFGHFIKSGKFIPII</sequence>
<accession>A0A7S9L171</accession>
<protein>
    <submittedName>
        <fullName evidence="1">Uncharacterized protein</fullName>
    </submittedName>
</protein>
<dbReference type="RefSeq" id="WP_196100069.1">
    <property type="nucleotide sequence ID" value="NZ_CP064939.1"/>
</dbReference>
<dbReference type="EMBL" id="CP064939">
    <property type="protein sequence ID" value="QPH40615.1"/>
    <property type="molecule type" value="Genomic_DNA"/>
</dbReference>
<gene>
    <name evidence="1" type="ORF">IZT61_04885</name>
</gene>
<proteinExistence type="predicted"/>
<reference evidence="1 2" key="1">
    <citation type="submission" date="2020-11" db="EMBL/GenBank/DDBJ databases">
        <title>Pedobacter endophytica, an endophytic bacteria isolated form Carex pumila.</title>
        <authorList>
            <person name="Peng Y."/>
            <person name="Jiang L."/>
            <person name="Lee J."/>
        </authorList>
    </citation>
    <scope>NUCLEOTIDE SEQUENCE [LARGE SCALE GENOMIC DNA]</scope>
    <source>
        <strain evidence="1 2">JBR3-12</strain>
    </source>
</reference>
<evidence type="ECO:0000313" key="2">
    <source>
        <dbReference type="Proteomes" id="UP000594759"/>
    </source>
</evidence>
<evidence type="ECO:0000313" key="1">
    <source>
        <dbReference type="EMBL" id="QPH40615.1"/>
    </source>
</evidence>
<dbReference type="KEGG" id="pex:IZT61_04885"/>
<name>A0A7S9L171_9SPHI</name>
<dbReference type="AlphaFoldDB" id="A0A7S9L171"/>